<gene>
    <name evidence="2" type="ORF">DEBR0S2_16534G</name>
</gene>
<reference evidence="2 3" key="1">
    <citation type="submission" date="2019-07" db="EMBL/GenBank/DDBJ databases">
        <authorList>
            <person name="Friedrich A."/>
            <person name="Schacherer J."/>
        </authorList>
    </citation>
    <scope>NUCLEOTIDE SEQUENCE [LARGE SCALE GENOMIC DNA]</scope>
</reference>
<feature type="region of interest" description="Disordered" evidence="1">
    <location>
        <begin position="150"/>
        <end position="202"/>
    </location>
</feature>
<feature type="compositionally biased region" description="Basic and acidic residues" evidence="1">
    <location>
        <begin position="25"/>
        <end position="34"/>
    </location>
</feature>
<proteinExistence type="predicted"/>
<feature type="compositionally biased region" description="Basic and acidic residues" evidence="1">
    <location>
        <begin position="412"/>
        <end position="426"/>
    </location>
</feature>
<feature type="compositionally biased region" description="Polar residues" evidence="1">
    <location>
        <begin position="1"/>
        <end position="15"/>
    </location>
</feature>
<evidence type="ECO:0000256" key="1">
    <source>
        <dbReference type="SAM" id="MobiDB-lite"/>
    </source>
</evidence>
<feature type="region of interest" description="Disordered" evidence="1">
    <location>
        <begin position="250"/>
        <end position="287"/>
    </location>
</feature>
<organism evidence="2 3">
    <name type="scientific">Dekkera bruxellensis</name>
    <name type="common">Brettanomyces custersii</name>
    <dbReference type="NCBI Taxonomy" id="5007"/>
    <lineage>
        <taxon>Eukaryota</taxon>
        <taxon>Fungi</taxon>
        <taxon>Dikarya</taxon>
        <taxon>Ascomycota</taxon>
        <taxon>Saccharomycotina</taxon>
        <taxon>Pichiomycetes</taxon>
        <taxon>Pichiales</taxon>
        <taxon>Pichiaceae</taxon>
        <taxon>Brettanomyces</taxon>
    </lineage>
</organism>
<feature type="compositionally biased region" description="Low complexity" evidence="1">
    <location>
        <begin position="176"/>
        <end position="194"/>
    </location>
</feature>
<sequence>MTDNDSPATPKTSPPENLEPPISDMKGRAHELYRSRIFPSPAISPRTRVQRSSQRVSCSNISNLEQRPAHSGRSGSLTSKRHSTSSFGAGTHRHGAHQFVLPQSIPEVGQLNQKGYQQQAFSRRMSYMGNTFPEPMPTFRRHLNAAPNFPRSQSQQVMNPNFERPPTSGSHPRRPSNASMSSLKSMESSALSLSPRTADTSSLMSVEDRFVPKHWHPKSTEKLYALARRSESMVSLSSMTRSADLHEYYQQPQKPSMSGRQFNHGIPRNMQQPVHGDGSSYSLRSNQRQSLQLPRNESFAYPLPRHASMQSPMYGSMQVRDQNYDRSRRSLQNWASASQHHTSYTQNIHTKEHQPIPNYNSARLLNNARMSYTGPVARTEPIKTASKFKPQFKRNFTLGEPSNSAVTASNDDQPKTDDQLKREGSLKRPKTAISEAQQRPTKLKHSEVSTSLGLGITRPPEPPATAGTSSTSSMTSPSSSTSIQPSTTSLSSSHTTDSSSNPVGTNSVLMSTKGKLVNEVVGALEHTGIKADGAEQKSQFLPANHRRRSHQKKSSSSSLKSFFKKFFRSSKASEEDESGDGKPVHSSVPLSTVS</sequence>
<feature type="compositionally biased region" description="Polar residues" evidence="1">
    <location>
        <begin position="73"/>
        <end position="88"/>
    </location>
</feature>
<evidence type="ECO:0000313" key="3">
    <source>
        <dbReference type="Proteomes" id="UP000478008"/>
    </source>
</evidence>
<feature type="compositionally biased region" description="Polar residues" evidence="1">
    <location>
        <begin position="150"/>
        <end position="159"/>
    </location>
</feature>
<feature type="compositionally biased region" description="Low complexity" evidence="1">
    <location>
        <begin position="464"/>
        <end position="502"/>
    </location>
</feature>
<dbReference type="Proteomes" id="UP000478008">
    <property type="component" value="Unassembled WGS sequence"/>
</dbReference>
<dbReference type="EMBL" id="CABFWN010000002">
    <property type="protein sequence ID" value="VUG17796.1"/>
    <property type="molecule type" value="Genomic_DNA"/>
</dbReference>
<dbReference type="AlphaFoldDB" id="A0A7D9CXD6"/>
<feature type="compositionally biased region" description="Basic residues" evidence="1">
    <location>
        <begin position="544"/>
        <end position="553"/>
    </location>
</feature>
<feature type="region of interest" description="Disordered" evidence="1">
    <location>
        <begin position="322"/>
        <end position="343"/>
    </location>
</feature>
<accession>A0A7D9CXD6</accession>
<protein>
    <submittedName>
        <fullName evidence="2">DEBR0S2_16534g1_1</fullName>
    </submittedName>
</protein>
<feature type="compositionally biased region" description="Polar residues" evidence="1">
    <location>
        <begin position="250"/>
        <end position="261"/>
    </location>
</feature>
<feature type="region of interest" description="Disordered" evidence="1">
    <location>
        <begin position="1"/>
        <end position="92"/>
    </location>
</feature>
<name>A0A7D9CXD6_DEKBR</name>
<feature type="compositionally biased region" description="Polar residues" evidence="1">
    <location>
        <begin position="400"/>
        <end position="411"/>
    </location>
</feature>
<feature type="region of interest" description="Disordered" evidence="1">
    <location>
        <begin position="393"/>
        <end position="507"/>
    </location>
</feature>
<keyword evidence="3" id="KW-1185">Reference proteome</keyword>
<feature type="region of interest" description="Disordered" evidence="1">
    <location>
        <begin position="531"/>
        <end position="594"/>
    </location>
</feature>
<feature type="compositionally biased region" description="Polar residues" evidence="1">
    <location>
        <begin position="330"/>
        <end position="343"/>
    </location>
</feature>
<evidence type="ECO:0000313" key="2">
    <source>
        <dbReference type="EMBL" id="VUG17796.1"/>
    </source>
</evidence>